<keyword evidence="3" id="KW-1185">Reference proteome</keyword>
<reference evidence="2 3" key="1">
    <citation type="submission" date="2019-06" db="EMBL/GenBank/DDBJ databases">
        <title>WGS assembly of Gossypium darwinii.</title>
        <authorList>
            <person name="Chen Z.J."/>
            <person name="Sreedasyam A."/>
            <person name="Ando A."/>
            <person name="Song Q."/>
            <person name="De L."/>
            <person name="Hulse-Kemp A."/>
            <person name="Ding M."/>
            <person name="Ye W."/>
            <person name="Kirkbride R."/>
            <person name="Jenkins J."/>
            <person name="Plott C."/>
            <person name="Lovell J."/>
            <person name="Lin Y.-M."/>
            <person name="Vaughn R."/>
            <person name="Liu B."/>
            <person name="Li W."/>
            <person name="Simpson S."/>
            <person name="Scheffler B."/>
            <person name="Saski C."/>
            <person name="Grover C."/>
            <person name="Hu G."/>
            <person name="Conover J."/>
            <person name="Carlson J."/>
            <person name="Shu S."/>
            <person name="Boston L."/>
            <person name="Williams M."/>
            <person name="Peterson D."/>
            <person name="Mcgee K."/>
            <person name="Jones D."/>
            <person name="Wendel J."/>
            <person name="Stelly D."/>
            <person name="Grimwood J."/>
            <person name="Schmutz J."/>
        </authorList>
    </citation>
    <scope>NUCLEOTIDE SEQUENCE [LARGE SCALE GENOMIC DNA]</scope>
    <source>
        <strain evidence="2">1808015.09</strain>
    </source>
</reference>
<proteinExistence type="predicted"/>
<gene>
    <name evidence="2" type="ORF">ES288_A08G136600v1</name>
</gene>
<dbReference type="Proteomes" id="UP000323506">
    <property type="component" value="Chromosome A08"/>
</dbReference>
<accession>A0A5D2FL57</accession>
<organism evidence="2 3">
    <name type="scientific">Gossypium darwinii</name>
    <name type="common">Darwin's cotton</name>
    <name type="synonym">Gossypium barbadense var. darwinii</name>
    <dbReference type="NCBI Taxonomy" id="34276"/>
    <lineage>
        <taxon>Eukaryota</taxon>
        <taxon>Viridiplantae</taxon>
        <taxon>Streptophyta</taxon>
        <taxon>Embryophyta</taxon>
        <taxon>Tracheophyta</taxon>
        <taxon>Spermatophyta</taxon>
        <taxon>Magnoliopsida</taxon>
        <taxon>eudicotyledons</taxon>
        <taxon>Gunneridae</taxon>
        <taxon>Pentapetalae</taxon>
        <taxon>rosids</taxon>
        <taxon>malvids</taxon>
        <taxon>Malvales</taxon>
        <taxon>Malvaceae</taxon>
        <taxon>Malvoideae</taxon>
        <taxon>Gossypium</taxon>
    </lineage>
</organism>
<evidence type="ECO:0000313" key="2">
    <source>
        <dbReference type="EMBL" id="TYH06188.1"/>
    </source>
</evidence>
<evidence type="ECO:0000313" key="3">
    <source>
        <dbReference type="Proteomes" id="UP000323506"/>
    </source>
</evidence>
<dbReference type="EMBL" id="CM017695">
    <property type="protein sequence ID" value="TYH06188.1"/>
    <property type="molecule type" value="Genomic_DNA"/>
</dbReference>
<feature type="region of interest" description="Disordered" evidence="1">
    <location>
        <begin position="1"/>
        <end position="28"/>
    </location>
</feature>
<evidence type="ECO:0000256" key="1">
    <source>
        <dbReference type="SAM" id="MobiDB-lite"/>
    </source>
</evidence>
<dbReference type="AlphaFoldDB" id="A0A5D2FL57"/>
<protein>
    <submittedName>
        <fullName evidence="2">Uncharacterized protein</fullName>
    </submittedName>
</protein>
<sequence>MLPQRCPQLPVNQVQRTRKRKTSATPTITKGSRTEFRELYNCELIAHQQKLNRFLVEIHLWVTCLVRSNASSFISLSILPDCLIACSSQ</sequence>
<name>A0A5D2FL57_GOSDA</name>